<dbReference type="Pfam" id="PF00165">
    <property type="entry name" value="HTH_AraC"/>
    <property type="match status" value="1"/>
</dbReference>
<keyword evidence="6" id="KW-0812">Transmembrane</keyword>
<proteinExistence type="predicted"/>
<feature type="signal peptide" evidence="7">
    <location>
        <begin position="1"/>
        <end position="18"/>
    </location>
</feature>
<comment type="caution">
    <text evidence="9">The sequence shown here is derived from an EMBL/GenBank/DDBJ whole genome shotgun (WGS) entry which is preliminary data.</text>
</comment>
<dbReference type="Gene3D" id="1.25.40.10">
    <property type="entry name" value="Tetratricopeptide repeat domain"/>
    <property type="match status" value="2"/>
</dbReference>
<name>A0A0N1KTF1_CHRID</name>
<dbReference type="SMART" id="SM00342">
    <property type="entry name" value="HTH_ARAC"/>
    <property type="match status" value="1"/>
</dbReference>
<feature type="transmembrane region" description="Helical" evidence="6">
    <location>
        <begin position="331"/>
        <end position="351"/>
    </location>
</feature>
<dbReference type="SMART" id="SM00028">
    <property type="entry name" value="TPR"/>
    <property type="match status" value="3"/>
</dbReference>
<organism evidence="9 10">
    <name type="scientific">Chryseobacterium indologenes</name>
    <name type="common">Flavobacterium indologenes</name>
    <dbReference type="NCBI Taxonomy" id="253"/>
    <lineage>
        <taxon>Bacteria</taxon>
        <taxon>Pseudomonadati</taxon>
        <taxon>Bacteroidota</taxon>
        <taxon>Flavobacteriia</taxon>
        <taxon>Flavobacteriales</taxon>
        <taxon>Weeksellaceae</taxon>
        <taxon>Chryseobacterium group</taxon>
        <taxon>Chryseobacterium</taxon>
    </lineage>
</organism>
<dbReference type="SUPFAM" id="SSF46689">
    <property type="entry name" value="Homeodomain-like"/>
    <property type="match status" value="1"/>
</dbReference>
<dbReference type="SUPFAM" id="SSF48452">
    <property type="entry name" value="TPR-like"/>
    <property type="match status" value="1"/>
</dbReference>
<keyword evidence="7" id="KW-0732">Signal</keyword>
<dbReference type="GO" id="GO:0003700">
    <property type="term" value="F:DNA-binding transcription factor activity"/>
    <property type="evidence" value="ECO:0007669"/>
    <property type="project" value="InterPro"/>
</dbReference>
<evidence type="ECO:0000256" key="5">
    <source>
        <dbReference type="SAM" id="MobiDB-lite"/>
    </source>
</evidence>
<protein>
    <recommendedName>
        <fullName evidence="8">HTH araC/xylS-type domain-containing protein</fullName>
    </recommendedName>
</protein>
<gene>
    <name evidence="9" type="ORF">AOB46_08970</name>
</gene>
<keyword evidence="3" id="KW-0804">Transcription</keyword>
<dbReference type="AlphaFoldDB" id="A0A0N1KTF1"/>
<dbReference type="InterPro" id="IPR019734">
    <property type="entry name" value="TPR_rpt"/>
</dbReference>
<dbReference type="InterPro" id="IPR018060">
    <property type="entry name" value="HTH_AraC"/>
</dbReference>
<evidence type="ECO:0000256" key="3">
    <source>
        <dbReference type="ARBA" id="ARBA00023163"/>
    </source>
</evidence>
<dbReference type="PANTHER" id="PTHR43280">
    <property type="entry name" value="ARAC-FAMILY TRANSCRIPTIONAL REGULATOR"/>
    <property type="match status" value="1"/>
</dbReference>
<reference evidence="9 10" key="1">
    <citation type="journal article" date="2015" name="Genom Data">
        <title>Draft genome sequence of a multidrug-resistant Chryseobacterium indologenes isolate from Malaysia.</title>
        <authorList>
            <person name="Yu C.Y."/>
            <person name="Ang G.Y."/>
            <person name="Cheng H.J."/>
            <person name="Cheong Y.M."/>
            <person name="Yin W.F."/>
            <person name="Chan K.G."/>
        </authorList>
    </citation>
    <scope>NUCLEOTIDE SEQUENCE [LARGE SCALE GENOMIC DNA]</scope>
    <source>
        <strain evidence="9 10">CI_885</strain>
    </source>
</reference>
<dbReference type="GO" id="GO:0043565">
    <property type="term" value="F:sequence-specific DNA binding"/>
    <property type="evidence" value="ECO:0007669"/>
    <property type="project" value="InterPro"/>
</dbReference>
<feature type="domain" description="HTH araC/xylS-type" evidence="8">
    <location>
        <begin position="415"/>
        <end position="519"/>
    </location>
</feature>
<keyword evidence="6" id="KW-1133">Transmembrane helix</keyword>
<dbReference type="Pfam" id="PF17874">
    <property type="entry name" value="TPR_MalT"/>
    <property type="match status" value="1"/>
</dbReference>
<evidence type="ECO:0000313" key="10">
    <source>
        <dbReference type="Proteomes" id="UP000037953"/>
    </source>
</evidence>
<evidence type="ECO:0000256" key="6">
    <source>
        <dbReference type="SAM" id="Phobius"/>
    </source>
</evidence>
<evidence type="ECO:0000313" key="9">
    <source>
        <dbReference type="EMBL" id="KPE51765.1"/>
    </source>
</evidence>
<feature type="repeat" description="TPR" evidence="4">
    <location>
        <begin position="187"/>
        <end position="220"/>
    </location>
</feature>
<dbReference type="EMBL" id="LJOD01000004">
    <property type="protein sequence ID" value="KPE51765.1"/>
    <property type="molecule type" value="Genomic_DNA"/>
</dbReference>
<keyword evidence="6" id="KW-0472">Membrane</keyword>
<reference evidence="10" key="2">
    <citation type="submission" date="2015-09" db="EMBL/GenBank/DDBJ databases">
        <title>Draft genome sequence of a multidrug-resistant Chryseobacterium indologenes isolate from Malaysia.</title>
        <authorList>
            <person name="Yu C.Y."/>
            <person name="Ang G.Y."/>
            <person name="Chan K.-G."/>
        </authorList>
    </citation>
    <scope>NUCLEOTIDE SEQUENCE [LARGE SCALE GENOMIC DNA]</scope>
    <source>
        <strain evidence="10">CI_885</strain>
    </source>
</reference>
<dbReference type="InterPro" id="IPR041617">
    <property type="entry name" value="TPR_MalT"/>
</dbReference>
<dbReference type="InterPro" id="IPR011990">
    <property type="entry name" value="TPR-like_helical_dom_sf"/>
</dbReference>
<dbReference type="PROSITE" id="PS01124">
    <property type="entry name" value="HTH_ARAC_FAMILY_2"/>
    <property type="match status" value="1"/>
</dbReference>
<evidence type="ECO:0000259" key="8">
    <source>
        <dbReference type="PROSITE" id="PS01124"/>
    </source>
</evidence>
<dbReference type="RefSeq" id="WP_062698437.1">
    <property type="nucleotide sequence ID" value="NZ_LJOD01000004.1"/>
</dbReference>
<dbReference type="InterPro" id="IPR009057">
    <property type="entry name" value="Homeodomain-like_sf"/>
</dbReference>
<dbReference type="Proteomes" id="UP000037953">
    <property type="component" value="Unassembled WGS sequence"/>
</dbReference>
<keyword evidence="2" id="KW-0238">DNA-binding</keyword>
<feature type="chain" id="PRO_5005876089" description="HTH araC/xylS-type domain-containing protein" evidence="7">
    <location>
        <begin position="19"/>
        <end position="526"/>
    </location>
</feature>
<keyword evidence="1" id="KW-0805">Transcription regulation</keyword>
<feature type="compositionally biased region" description="Acidic residues" evidence="5">
    <location>
        <begin position="379"/>
        <end position="392"/>
    </location>
</feature>
<dbReference type="OrthoDB" id="5295174at2"/>
<keyword evidence="4" id="KW-0802">TPR repeat</keyword>
<sequence>MNKLFLPFVLLLYVAVNAQDTLKYNAIYTKTYLETSQKNFNQAVKTADSLYTVSASPYFKVKSLMLLASLYQQSGDLKKSIGYAHKTEVLLEESDDYLWKAKVSGFLATQYRLLKLYNQSKKYSLKTFNLCDRIENKKVGNMTRGMAMQELAYYEQEREQFHKSNQYILKAQKYFNESGQKTDFFSANNEQLLGLNWYHLGDLDEAMVHYQKALDLNKGLPESHVTGLIYNGLAQVCIEKDDLKNAKKYLDLAEKISGSSGFLQLKDVVYNTAQQYYLKTNDVRNLTKVAIKKDSVNKKITEKSNAFINESYTKLYEQNHEISEGSFRKDVIIIIGAVLLILTIAGFMLYTRIKHRKNLKRFNEILEQVNRERKPESDPVPEIESFSEETEENERKTEQEYSVTMTTATERKILIKLYEFERSDIFTNNNISLPYLASLFETNTKYLSFIINTHKKKDFNNYINELRVYYVIKKLKINPKYRKYKIAVLAEEAGFSSQNKFATIFKKVTSMSPSLFIKHLEEEKVK</sequence>
<dbReference type="PROSITE" id="PS50005">
    <property type="entry name" value="TPR"/>
    <property type="match status" value="1"/>
</dbReference>
<accession>A0A0N1KTF1</accession>
<dbReference type="PANTHER" id="PTHR43280:SF34">
    <property type="entry name" value="ARAC-FAMILY TRANSCRIPTIONAL REGULATOR"/>
    <property type="match status" value="1"/>
</dbReference>
<dbReference type="Gene3D" id="1.10.10.60">
    <property type="entry name" value="Homeodomain-like"/>
    <property type="match status" value="1"/>
</dbReference>
<evidence type="ECO:0000256" key="2">
    <source>
        <dbReference type="ARBA" id="ARBA00023125"/>
    </source>
</evidence>
<evidence type="ECO:0000256" key="7">
    <source>
        <dbReference type="SAM" id="SignalP"/>
    </source>
</evidence>
<feature type="region of interest" description="Disordered" evidence="5">
    <location>
        <begin position="371"/>
        <end position="401"/>
    </location>
</feature>
<dbReference type="PATRIC" id="fig|253.9.peg.3547"/>
<evidence type="ECO:0000256" key="1">
    <source>
        <dbReference type="ARBA" id="ARBA00023015"/>
    </source>
</evidence>
<evidence type="ECO:0000256" key="4">
    <source>
        <dbReference type="PROSITE-ProRule" id="PRU00339"/>
    </source>
</evidence>